<gene>
    <name evidence="2" type="ORF">BJZ21_000580</name>
</gene>
<protein>
    <submittedName>
        <fullName evidence="2">Uncharacterized protein</fullName>
    </submittedName>
</protein>
<reference evidence="2 3" key="1">
    <citation type="submission" date="2020-07" db="EMBL/GenBank/DDBJ databases">
        <title>Sequencing the genomes of 1000 actinobacteria strains.</title>
        <authorList>
            <person name="Klenk H.-P."/>
        </authorList>
    </citation>
    <scope>NUCLEOTIDE SEQUENCE [LARGE SCALE GENOMIC DNA]</scope>
    <source>
        <strain evidence="2 3">DSM 21350</strain>
    </source>
</reference>
<dbReference type="AlphaFoldDB" id="A0A7Y9E3S6"/>
<evidence type="ECO:0000313" key="2">
    <source>
        <dbReference type="EMBL" id="NYD40497.1"/>
    </source>
</evidence>
<keyword evidence="1" id="KW-0812">Transmembrane</keyword>
<dbReference type="Proteomes" id="UP000535511">
    <property type="component" value="Unassembled WGS sequence"/>
</dbReference>
<comment type="caution">
    <text evidence="2">The sequence shown here is derived from an EMBL/GenBank/DDBJ whole genome shotgun (WGS) entry which is preliminary data.</text>
</comment>
<sequence length="79" mass="8039">MLAGLVLAGLVVLAAVAPQTGRIGAIALGLTSVVWLLVDQSVEGVVVLTVTRTHGLTSSDLAGIAGLGVAGWLFFWPRD</sequence>
<keyword evidence="3" id="KW-1185">Reference proteome</keyword>
<feature type="transmembrane region" description="Helical" evidence="1">
    <location>
        <begin position="55"/>
        <end position="76"/>
    </location>
</feature>
<evidence type="ECO:0000256" key="1">
    <source>
        <dbReference type="SAM" id="Phobius"/>
    </source>
</evidence>
<evidence type="ECO:0000313" key="3">
    <source>
        <dbReference type="Proteomes" id="UP000535511"/>
    </source>
</evidence>
<accession>A0A7Y9E3S6</accession>
<dbReference type="EMBL" id="JACCBG010000001">
    <property type="protein sequence ID" value="NYD40497.1"/>
    <property type="molecule type" value="Genomic_DNA"/>
</dbReference>
<proteinExistence type="predicted"/>
<keyword evidence="1" id="KW-1133">Transmembrane helix</keyword>
<dbReference type="RefSeq" id="WP_179662379.1">
    <property type="nucleotide sequence ID" value="NZ_JACCBG010000001.1"/>
</dbReference>
<name>A0A7Y9E3S6_9ACTN</name>
<organism evidence="2 3">
    <name type="scientific">Nocardioides panaciterrulae</name>
    <dbReference type="NCBI Taxonomy" id="661492"/>
    <lineage>
        <taxon>Bacteria</taxon>
        <taxon>Bacillati</taxon>
        <taxon>Actinomycetota</taxon>
        <taxon>Actinomycetes</taxon>
        <taxon>Propionibacteriales</taxon>
        <taxon>Nocardioidaceae</taxon>
        <taxon>Nocardioides</taxon>
    </lineage>
</organism>
<keyword evidence="1" id="KW-0472">Membrane</keyword>